<dbReference type="Pfam" id="PF03167">
    <property type="entry name" value="UDG"/>
    <property type="match status" value="1"/>
</dbReference>
<gene>
    <name evidence="2" type="ORF">FIV01_13675</name>
</gene>
<sequence length="69" mass="7710">MLDKLINEVRQCKVCDPDLALGARPIIQAGTEARLLIIGQAPGVKAHNTNMPWSDPSGDRLRKWLYQPE</sequence>
<keyword evidence="3" id="KW-1185">Reference proteome</keyword>
<accession>A0A5P9CMM2</accession>
<proteinExistence type="predicted"/>
<dbReference type="InterPro" id="IPR005122">
    <property type="entry name" value="Uracil-DNA_glycosylase-like"/>
</dbReference>
<dbReference type="PANTHER" id="PTHR42160">
    <property type="entry name" value="URACIL-DNA GLYCOSYLASE SUPERFAMILY PROTEIN"/>
    <property type="match status" value="1"/>
</dbReference>
<dbReference type="KEGG" id="vaq:FIV01_13675"/>
<dbReference type="AlphaFoldDB" id="A0A5P9CMM2"/>
<protein>
    <submittedName>
        <fullName evidence="2">Uracil DNA glycosylase superfamily protein</fullName>
    </submittedName>
</protein>
<dbReference type="Gene3D" id="3.40.470.10">
    <property type="entry name" value="Uracil-DNA glycosylase-like domain"/>
    <property type="match status" value="1"/>
</dbReference>
<evidence type="ECO:0000259" key="1">
    <source>
        <dbReference type="Pfam" id="PF03167"/>
    </source>
</evidence>
<name>A0A5P9CMM2_9VIBR</name>
<dbReference type="EMBL" id="CP045350">
    <property type="protein sequence ID" value="QFT27456.1"/>
    <property type="molecule type" value="Genomic_DNA"/>
</dbReference>
<dbReference type="Proteomes" id="UP000326936">
    <property type="component" value="Chromosome"/>
</dbReference>
<evidence type="ECO:0000313" key="2">
    <source>
        <dbReference type="EMBL" id="QFT27456.1"/>
    </source>
</evidence>
<dbReference type="InterPro" id="IPR047124">
    <property type="entry name" value="HI_0220.2"/>
</dbReference>
<dbReference type="RefSeq" id="WP_152431455.1">
    <property type="nucleotide sequence ID" value="NZ_CBCSDK010000015.1"/>
</dbReference>
<organism evidence="2 3">
    <name type="scientific">Vibrio aquimaris</name>
    <dbReference type="NCBI Taxonomy" id="2587862"/>
    <lineage>
        <taxon>Bacteria</taxon>
        <taxon>Pseudomonadati</taxon>
        <taxon>Pseudomonadota</taxon>
        <taxon>Gammaproteobacteria</taxon>
        <taxon>Vibrionales</taxon>
        <taxon>Vibrionaceae</taxon>
        <taxon>Vibrio</taxon>
    </lineage>
</organism>
<feature type="domain" description="Uracil-DNA glycosylase-like" evidence="1">
    <location>
        <begin position="32"/>
        <end position="66"/>
    </location>
</feature>
<dbReference type="SUPFAM" id="SSF52141">
    <property type="entry name" value="Uracil-DNA glycosylase-like"/>
    <property type="match status" value="1"/>
</dbReference>
<evidence type="ECO:0000313" key="3">
    <source>
        <dbReference type="Proteomes" id="UP000326936"/>
    </source>
</evidence>
<dbReference type="InterPro" id="IPR036895">
    <property type="entry name" value="Uracil-DNA_glycosylase-like_sf"/>
</dbReference>
<dbReference type="PANTHER" id="PTHR42160:SF1">
    <property type="entry name" value="URACIL-DNA GLYCOSYLASE SUPERFAMILY PROTEIN"/>
    <property type="match status" value="1"/>
</dbReference>
<dbReference type="OrthoDB" id="9789139at2"/>
<reference evidence="2 3" key="1">
    <citation type="submission" date="2019-10" db="EMBL/GenBank/DDBJ databases">
        <title>Complete genome sequence of Vibrio sp. strain THAF100, isolated from non-filtered water from the water column of tank 6 of a marine aquarium containing stony-coral fragments. Water maintained at 26 degree C.</title>
        <authorList>
            <person name="Ruckert C."/>
            <person name="Franco A."/>
            <person name="Kalinowski J."/>
            <person name="Glaeser S."/>
        </authorList>
    </citation>
    <scope>NUCLEOTIDE SEQUENCE [LARGE SCALE GENOMIC DNA]</scope>
    <source>
        <strain evidence="2 3">THAF100</strain>
    </source>
</reference>